<dbReference type="EMBL" id="CP073721">
    <property type="protein sequence ID" value="UWZ37835.1"/>
    <property type="molecule type" value="Genomic_DNA"/>
</dbReference>
<dbReference type="Proteomes" id="UP001058271">
    <property type="component" value="Chromosome"/>
</dbReference>
<accession>A0ABY5Z701</accession>
<reference evidence="1" key="1">
    <citation type="submission" date="2021-04" db="EMBL/GenBank/DDBJ databases">
        <title>Biosynthetic gene clusters of Dactylosporangioum roseum.</title>
        <authorList>
            <person name="Hartkoorn R.C."/>
            <person name="Beaudoing E."/>
            <person name="Hot D."/>
            <person name="Moureu S."/>
        </authorList>
    </citation>
    <scope>NUCLEOTIDE SEQUENCE</scope>
    <source>
        <strain evidence="1">NRRL B-16295</strain>
    </source>
</reference>
<evidence type="ECO:0000313" key="1">
    <source>
        <dbReference type="EMBL" id="UWZ37835.1"/>
    </source>
</evidence>
<dbReference type="RefSeq" id="WP_260727198.1">
    <property type="nucleotide sequence ID" value="NZ_BAAABS010000033.1"/>
</dbReference>
<gene>
    <name evidence="1" type="ORF">Drose_06055</name>
</gene>
<proteinExistence type="predicted"/>
<sequence length="135" mass="14650">MVMVETFYRLHNNTAAPAFSAEHAYSGLWGSEWSEDGTQTRCHECDGGALLGSIIDNCRTCDNTGWEDAQYGYSCCWSGADLIAYMDEHGIVADDDQVVVFEGQRVGTGGDGEPLAVPTGQVRWTTYGALRAGKE</sequence>
<name>A0ABY5Z701_9ACTN</name>
<protein>
    <submittedName>
        <fullName evidence="1">Uncharacterized protein</fullName>
    </submittedName>
</protein>
<keyword evidence="2" id="KW-1185">Reference proteome</keyword>
<organism evidence="1 2">
    <name type="scientific">Dactylosporangium roseum</name>
    <dbReference type="NCBI Taxonomy" id="47989"/>
    <lineage>
        <taxon>Bacteria</taxon>
        <taxon>Bacillati</taxon>
        <taxon>Actinomycetota</taxon>
        <taxon>Actinomycetes</taxon>
        <taxon>Micromonosporales</taxon>
        <taxon>Micromonosporaceae</taxon>
        <taxon>Dactylosporangium</taxon>
    </lineage>
</organism>
<evidence type="ECO:0000313" key="2">
    <source>
        <dbReference type="Proteomes" id="UP001058271"/>
    </source>
</evidence>